<dbReference type="Pfam" id="PF18701">
    <property type="entry name" value="DUF5641"/>
    <property type="match status" value="1"/>
</dbReference>
<feature type="region of interest" description="Disordered" evidence="1">
    <location>
        <begin position="842"/>
        <end position="865"/>
    </location>
</feature>
<accession>A0A8S4DCH4</accession>
<evidence type="ECO:0000313" key="3">
    <source>
        <dbReference type="EMBL" id="CAG9099229.1"/>
    </source>
</evidence>
<evidence type="ECO:0000256" key="1">
    <source>
        <dbReference type="SAM" id="MobiDB-lite"/>
    </source>
</evidence>
<name>A0A8S4DCH4_PLUXY</name>
<sequence length="1700" mass="190878">MFVTPPNKRLRRRLREQVDAHDETKPGNVAAMELPKCEVLDREPCVPTTSRTKEENIHDQLQKNATPYKSVIEGSRASSRSKRSTASSTAKRKQLELEAAEAKAKIQLLLIDKRLEADLAKIEAEEEESDEDKSTTTIDDHRRSQVEEWLNHSQQAGPAGATSRPPSPPPPPASAPPAPAPAAPAAGVPAAARHALVQHQDQSLSSIRQLALELKNMMVSSPAPPDERLLSRLSTPRDLPSFGGDCIEWLHFKTAYDESTRVCQFSDSENLWRLRKALRGEALEAVTDLLIGNTPPGVVMESLQLRFGRSDIIIQRITSQLKNLPSMPTYYQQNIFNFAVKINNCVASIKALNQDDYLRSPELATAVMSKLPSTLLGKWTDYAYSNLSQSMSKLEVLAKFLKHEAEMLSFVGISQPPDNKQNNIPQKRAYDNKPYSRPILATTSVEVNASLCKFCKKANHLLPECRVFKRTMRRDRWRFVKIHGLCYCCLVTRHDKNSCDAPVCDVDDCGLAHHRLLHWKKPGSADDIDPSSMSPPPPPPPPPRDTVAHVASSSDVSATSSGDVMLKVVKVKLCGPNGVVCTYALLDDAASVSLIDSELANQLGLKGQQSSAVKFIDAFGLEVYQSDAPKVCTSISGQDNDNSYDITLRKVSKLNLPMQNLSVVNNITSEHLLHLKNDVCNENVVPRLLIGEDNYFLLAPLDVIHGNKDEPYATRCRLEGHAEHYRKEVHKLFEDGYARELTEDELAADQVWYLPHFGVQNPNKPGKLRLVFDAAGKVKGTCLNDYLLTGPDLYNSLLGIMYRFRENKVVITGDIKDMFLRINIRSEDQNVLRFLWQEPPPPPAAAAPPAPPSPPGPGAPTSPTQSPLKICTMQSLIFGATCSPFIAQYIKNKNALKYEDLYPEAVQAIIKNHYMDDCLYSCDSAETAINLVNQITTIHKHGGFEIRRWSSNCKRVLDNIPSDALAQTAIQMKDGATNMSERTLGLIWHPAEDCFAFKVSFSRVSQEVLDGTTPPTKAKMLGLIMSIYDIHGFLSPFIIKSKVILQDVHRSGIDWNCHIQAKEFSSWCKWLDELKLLESIRIPRWYLSDDNWTECYLVTEPELCDKKIVNNTQMHIFCDASIKAYATVIFWRFTRFDGRVKVCFVGSKCRVTPLRPVSIPRLELQAALLAARLAHTVQTEHKDIQPNQRFFWTDSSTVLQWLRSDPRSYKPYVAHRLGELDELAAPAEWRHVPSRLNAADVATRPDAPPLALTDAWFQGPAFLRRPEKEWPKDLKTCKIVDEAACEERNINLVVSRDTSVAPDALRLPNENNISKWTTLLRSTARILLLFRRPKGNHCLDVDLMRKAETLVIRKSQQDAFGQEIECLRNNKPLPSNSRLMKLTPYLDDDGLLRVEGRIDKVTGVSTSTTRPAILDGKHRVAQLLVEHEHRRALHGAHEHIELAESLTTDSTIMALRRMIGRRSTPSVIWSDNGTNLRGCDAELRQSIRELNTEKLREDGLSRGIEWRFIPPGAPEMGGAWERMIRTVKTALKVALKERAPHRETLSTLLVEVEALVNSRPITHVSTDPNYPEALTPNHFLIGTSSNGPAFGKYDDGDLCLRKQWRIAQRLADMFWSRWIKEYLPTLLPRQKWQTDERALRVGDYVVLVDTKVDRGCWRHGVVSAAHAGADGRVRVVDVRTRAGVLRRPATRVALLSPIDS</sequence>
<dbReference type="SUPFAM" id="SSF56672">
    <property type="entry name" value="DNA/RNA polymerases"/>
    <property type="match status" value="1"/>
</dbReference>
<dbReference type="GO" id="GO:0042575">
    <property type="term" value="C:DNA polymerase complex"/>
    <property type="evidence" value="ECO:0007669"/>
    <property type="project" value="UniProtKB-ARBA"/>
</dbReference>
<dbReference type="InterPro" id="IPR040676">
    <property type="entry name" value="DUF5641"/>
</dbReference>
<dbReference type="SUPFAM" id="SSF53098">
    <property type="entry name" value="Ribonuclease H-like"/>
    <property type="match status" value="1"/>
</dbReference>
<evidence type="ECO:0000259" key="2">
    <source>
        <dbReference type="PROSITE" id="PS50994"/>
    </source>
</evidence>
<dbReference type="PANTHER" id="PTHR47331">
    <property type="entry name" value="PHD-TYPE DOMAIN-CONTAINING PROTEIN"/>
    <property type="match status" value="1"/>
</dbReference>
<feature type="compositionally biased region" description="Low complexity" evidence="1">
    <location>
        <begin position="183"/>
        <end position="192"/>
    </location>
</feature>
<comment type="caution">
    <text evidence="3">The sequence shown here is derived from an EMBL/GenBank/DDBJ whole genome shotgun (WGS) entry which is preliminary data.</text>
</comment>
<feature type="compositionally biased region" description="Pro residues" evidence="1">
    <location>
        <begin position="533"/>
        <end position="544"/>
    </location>
</feature>
<dbReference type="PANTHER" id="PTHR47331:SF4">
    <property type="entry name" value="PEPTIDASE S1 DOMAIN-CONTAINING PROTEIN"/>
    <property type="match status" value="1"/>
</dbReference>
<feature type="region of interest" description="Disordered" evidence="1">
    <location>
        <begin position="148"/>
        <end position="199"/>
    </location>
</feature>
<dbReference type="InterPro" id="IPR005312">
    <property type="entry name" value="DUF1759"/>
</dbReference>
<evidence type="ECO:0000313" key="4">
    <source>
        <dbReference type="Proteomes" id="UP000653454"/>
    </source>
</evidence>
<feature type="compositionally biased region" description="Basic and acidic residues" evidence="1">
    <location>
        <begin position="51"/>
        <end position="61"/>
    </location>
</feature>
<dbReference type="EMBL" id="CAJHNJ030000005">
    <property type="protein sequence ID" value="CAG9099229.1"/>
    <property type="molecule type" value="Genomic_DNA"/>
</dbReference>
<protein>
    <submittedName>
        <fullName evidence="3">(diamondback moth) hypothetical protein</fullName>
    </submittedName>
</protein>
<feature type="domain" description="Integrase catalytic" evidence="2">
    <location>
        <begin position="1442"/>
        <end position="1584"/>
    </location>
</feature>
<dbReference type="GO" id="GO:0003676">
    <property type="term" value="F:nucleic acid binding"/>
    <property type="evidence" value="ECO:0007669"/>
    <property type="project" value="InterPro"/>
</dbReference>
<proteinExistence type="predicted"/>
<reference evidence="3" key="1">
    <citation type="submission" date="2020-11" db="EMBL/GenBank/DDBJ databases">
        <authorList>
            <person name="Whiteford S."/>
        </authorList>
    </citation>
    <scope>NUCLEOTIDE SEQUENCE</scope>
</reference>
<dbReference type="GO" id="GO:0071897">
    <property type="term" value="P:DNA biosynthetic process"/>
    <property type="evidence" value="ECO:0007669"/>
    <property type="project" value="UniProtKB-ARBA"/>
</dbReference>
<dbReference type="InterPro" id="IPR043502">
    <property type="entry name" value="DNA/RNA_pol_sf"/>
</dbReference>
<feature type="compositionally biased region" description="Pro residues" evidence="1">
    <location>
        <begin position="842"/>
        <end position="860"/>
    </location>
</feature>
<feature type="region of interest" description="Disordered" evidence="1">
    <location>
        <begin position="524"/>
        <end position="553"/>
    </location>
</feature>
<dbReference type="Gene3D" id="3.30.420.10">
    <property type="entry name" value="Ribonuclease H-like superfamily/Ribonuclease H"/>
    <property type="match status" value="1"/>
</dbReference>
<dbReference type="PROSITE" id="PS50994">
    <property type="entry name" value="INTEGRASE"/>
    <property type="match status" value="1"/>
</dbReference>
<feature type="region of interest" description="Disordered" evidence="1">
    <location>
        <begin position="47"/>
        <end position="93"/>
    </location>
</feature>
<gene>
    <name evidence="3" type="ORF">PLXY2_LOCUS2085</name>
</gene>
<dbReference type="CDD" id="cd01644">
    <property type="entry name" value="RT_pepA17"/>
    <property type="match status" value="1"/>
</dbReference>
<dbReference type="Proteomes" id="UP000653454">
    <property type="component" value="Unassembled WGS sequence"/>
</dbReference>
<dbReference type="Pfam" id="PF03564">
    <property type="entry name" value="DUF1759"/>
    <property type="match status" value="1"/>
</dbReference>
<organism evidence="3 4">
    <name type="scientific">Plutella xylostella</name>
    <name type="common">Diamondback moth</name>
    <name type="synonym">Plutella maculipennis</name>
    <dbReference type="NCBI Taxonomy" id="51655"/>
    <lineage>
        <taxon>Eukaryota</taxon>
        <taxon>Metazoa</taxon>
        <taxon>Ecdysozoa</taxon>
        <taxon>Arthropoda</taxon>
        <taxon>Hexapoda</taxon>
        <taxon>Insecta</taxon>
        <taxon>Pterygota</taxon>
        <taxon>Neoptera</taxon>
        <taxon>Endopterygota</taxon>
        <taxon>Lepidoptera</taxon>
        <taxon>Glossata</taxon>
        <taxon>Ditrysia</taxon>
        <taxon>Yponomeutoidea</taxon>
        <taxon>Plutellidae</taxon>
        <taxon>Plutella</taxon>
    </lineage>
</organism>
<feature type="compositionally biased region" description="Pro residues" evidence="1">
    <location>
        <begin position="165"/>
        <end position="182"/>
    </location>
</feature>
<dbReference type="InterPro" id="IPR036397">
    <property type="entry name" value="RNaseH_sf"/>
</dbReference>
<dbReference type="InterPro" id="IPR001584">
    <property type="entry name" value="Integrase_cat-core"/>
</dbReference>
<dbReference type="GO" id="GO:0015074">
    <property type="term" value="P:DNA integration"/>
    <property type="evidence" value="ECO:0007669"/>
    <property type="project" value="InterPro"/>
</dbReference>
<dbReference type="Pfam" id="PF05380">
    <property type="entry name" value="Peptidase_A17"/>
    <property type="match status" value="1"/>
</dbReference>
<keyword evidence="4" id="KW-1185">Reference proteome</keyword>
<feature type="compositionally biased region" description="Basic and acidic residues" evidence="1">
    <location>
        <begin position="15"/>
        <end position="25"/>
    </location>
</feature>
<dbReference type="InterPro" id="IPR012337">
    <property type="entry name" value="RNaseH-like_sf"/>
</dbReference>
<dbReference type="InterPro" id="IPR008042">
    <property type="entry name" value="Retrotrans_Pao"/>
</dbReference>
<feature type="region of interest" description="Disordered" evidence="1">
    <location>
        <begin position="1"/>
        <end position="32"/>
    </location>
</feature>